<gene>
    <name evidence="3" type="ORF">SAMN05421739_10352</name>
</gene>
<organism evidence="3 4">
    <name type="scientific">Pontibacter chinhatensis</name>
    <dbReference type="NCBI Taxonomy" id="1436961"/>
    <lineage>
        <taxon>Bacteria</taxon>
        <taxon>Pseudomonadati</taxon>
        <taxon>Bacteroidota</taxon>
        <taxon>Cytophagia</taxon>
        <taxon>Cytophagales</taxon>
        <taxon>Hymenobacteraceae</taxon>
        <taxon>Pontibacter</taxon>
    </lineage>
</organism>
<keyword evidence="1" id="KW-1133">Transmembrane helix</keyword>
<evidence type="ECO:0000259" key="2">
    <source>
        <dbReference type="Pfam" id="PF06713"/>
    </source>
</evidence>
<dbReference type="EMBL" id="FOOT01000003">
    <property type="protein sequence ID" value="SFG62095.1"/>
    <property type="molecule type" value="Genomic_DNA"/>
</dbReference>
<dbReference type="Proteomes" id="UP000198724">
    <property type="component" value="Unassembled WGS sequence"/>
</dbReference>
<dbReference type="STRING" id="1436961.SAMN05421739_10352"/>
<feature type="domain" description="Uncharacterized protein YyaB-like PH" evidence="2">
    <location>
        <begin position="58"/>
        <end position="131"/>
    </location>
</feature>
<accession>A0A1I2TB56</accession>
<proteinExistence type="predicted"/>
<feature type="transmembrane region" description="Helical" evidence="1">
    <location>
        <begin position="12"/>
        <end position="29"/>
    </location>
</feature>
<dbReference type="GO" id="GO:0030153">
    <property type="term" value="P:bacteriocin immunity"/>
    <property type="evidence" value="ECO:0007669"/>
    <property type="project" value="InterPro"/>
</dbReference>
<keyword evidence="4" id="KW-1185">Reference proteome</keyword>
<evidence type="ECO:0000313" key="4">
    <source>
        <dbReference type="Proteomes" id="UP000198724"/>
    </source>
</evidence>
<sequence length="141" mass="15895">MKTYAPRKDTFIHAMLAGAFLLPVVLYFADSATFSEKPFLLLPLAGPLALFVWLYFDTYYIIENGQLKYKSAFLKGTIDIRKISKVINGKTMWVGIKPALARGGLVLKYNRFDEIYLAPQDKEAFIADLLAVNPALEVVEK</sequence>
<protein>
    <submittedName>
        <fullName evidence="3">PH domain-containing protein</fullName>
    </submittedName>
</protein>
<dbReference type="AlphaFoldDB" id="A0A1I2TB56"/>
<dbReference type="OrthoDB" id="1437824at2"/>
<name>A0A1I2TB56_9BACT</name>
<keyword evidence="1" id="KW-0472">Membrane</keyword>
<dbReference type="InterPro" id="IPR009589">
    <property type="entry name" value="PH_YyaB-like"/>
</dbReference>
<feature type="transmembrane region" description="Helical" evidence="1">
    <location>
        <begin position="41"/>
        <end position="62"/>
    </location>
</feature>
<dbReference type="Pfam" id="PF06713">
    <property type="entry name" value="bPH_4"/>
    <property type="match status" value="1"/>
</dbReference>
<reference evidence="4" key="1">
    <citation type="submission" date="2016-10" db="EMBL/GenBank/DDBJ databases">
        <authorList>
            <person name="Varghese N."/>
            <person name="Submissions S."/>
        </authorList>
    </citation>
    <scope>NUCLEOTIDE SEQUENCE [LARGE SCALE GENOMIC DNA]</scope>
    <source>
        <strain evidence="4">LP51</strain>
    </source>
</reference>
<evidence type="ECO:0000256" key="1">
    <source>
        <dbReference type="SAM" id="Phobius"/>
    </source>
</evidence>
<evidence type="ECO:0000313" key="3">
    <source>
        <dbReference type="EMBL" id="SFG62095.1"/>
    </source>
</evidence>
<keyword evidence="1" id="KW-0812">Transmembrane</keyword>
<dbReference type="RefSeq" id="WP_092100487.1">
    <property type="nucleotide sequence ID" value="NZ_FOOT01000003.1"/>
</dbReference>